<feature type="region of interest" description="Disordered" evidence="1">
    <location>
        <begin position="134"/>
        <end position="163"/>
    </location>
</feature>
<accession>A0A9P4NQH5</accession>
<dbReference type="AlphaFoldDB" id="A0A9P4NQH5"/>
<gene>
    <name evidence="2" type="ORF">EJ08DRAFT_698072</name>
</gene>
<dbReference type="Proteomes" id="UP000800235">
    <property type="component" value="Unassembled WGS sequence"/>
</dbReference>
<evidence type="ECO:0000313" key="3">
    <source>
        <dbReference type="Proteomes" id="UP000800235"/>
    </source>
</evidence>
<name>A0A9P4NQH5_9PEZI</name>
<protein>
    <submittedName>
        <fullName evidence="2">Uncharacterized protein</fullName>
    </submittedName>
</protein>
<sequence length="163" mass="18774">MMTIEELKDFKFTHLAQAERIESDLMPEATGFAKGHKLSRHQQTLSLADAAQTCINASPAAVIYPDTQAYARFVQVFHDVTAQMESTLDTLIRSRTQNERQREFIWPTGVQSTSDRVVAEAWDANYEVRKKELREREEAEEVKKNKGDGEEKGDRIEKESKRR</sequence>
<evidence type="ECO:0000256" key="1">
    <source>
        <dbReference type="SAM" id="MobiDB-lite"/>
    </source>
</evidence>
<reference evidence="2" key="1">
    <citation type="journal article" date="2020" name="Stud. Mycol.">
        <title>101 Dothideomycetes genomes: a test case for predicting lifestyles and emergence of pathogens.</title>
        <authorList>
            <person name="Haridas S."/>
            <person name="Albert R."/>
            <person name="Binder M."/>
            <person name="Bloem J."/>
            <person name="Labutti K."/>
            <person name="Salamov A."/>
            <person name="Andreopoulos B."/>
            <person name="Baker S."/>
            <person name="Barry K."/>
            <person name="Bills G."/>
            <person name="Bluhm B."/>
            <person name="Cannon C."/>
            <person name="Castanera R."/>
            <person name="Culley D."/>
            <person name="Daum C."/>
            <person name="Ezra D."/>
            <person name="Gonzalez J."/>
            <person name="Henrissat B."/>
            <person name="Kuo A."/>
            <person name="Liang C."/>
            <person name="Lipzen A."/>
            <person name="Lutzoni F."/>
            <person name="Magnuson J."/>
            <person name="Mondo S."/>
            <person name="Nolan M."/>
            <person name="Ohm R."/>
            <person name="Pangilinan J."/>
            <person name="Park H.-J."/>
            <person name="Ramirez L."/>
            <person name="Alfaro M."/>
            <person name="Sun H."/>
            <person name="Tritt A."/>
            <person name="Yoshinaga Y."/>
            <person name="Zwiers L.-H."/>
            <person name="Turgeon B."/>
            <person name="Goodwin S."/>
            <person name="Spatafora J."/>
            <person name="Crous P."/>
            <person name="Grigoriev I."/>
        </authorList>
    </citation>
    <scope>NUCLEOTIDE SEQUENCE</scope>
    <source>
        <strain evidence="2">CBS 130266</strain>
    </source>
</reference>
<organism evidence="2 3">
    <name type="scientific">Tothia fuscella</name>
    <dbReference type="NCBI Taxonomy" id="1048955"/>
    <lineage>
        <taxon>Eukaryota</taxon>
        <taxon>Fungi</taxon>
        <taxon>Dikarya</taxon>
        <taxon>Ascomycota</taxon>
        <taxon>Pezizomycotina</taxon>
        <taxon>Dothideomycetes</taxon>
        <taxon>Pleosporomycetidae</taxon>
        <taxon>Venturiales</taxon>
        <taxon>Cylindrosympodiaceae</taxon>
        <taxon>Tothia</taxon>
    </lineage>
</organism>
<proteinExistence type="predicted"/>
<comment type="caution">
    <text evidence="2">The sequence shown here is derived from an EMBL/GenBank/DDBJ whole genome shotgun (WGS) entry which is preliminary data.</text>
</comment>
<dbReference type="EMBL" id="MU007044">
    <property type="protein sequence ID" value="KAF2429812.1"/>
    <property type="molecule type" value="Genomic_DNA"/>
</dbReference>
<evidence type="ECO:0000313" key="2">
    <source>
        <dbReference type="EMBL" id="KAF2429812.1"/>
    </source>
</evidence>
<keyword evidence="3" id="KW-1185">Reference proteome</keyword>